<dbReference type="OrthoDB" id="9804822at2"/>
<evidence type="ECO:0000256" key="3">
    <source>
        <dbReference type="ARBA" id="ARBA00022692"/>
    </source>
</evidence>
<dbReference type="Proteomes" id="UP000183994">
    <property type="component" value="Unassembled WGS sequence"/>
</dbReference>
<dbReference type="InterPro" id="IPR001123">
    <property type="entry name" value="LeuE-type"/>
</dbReference>
<dbReference type="AlphaFoldDB" id="A0A1M6CPE2"/>
<evidence type="ECO:0000313" key="8">
    <source>
        <dbReference type="Proteomes" id="UP000183994"/>
    </source>
</evidence>
<keyword evidence="2" id="KW-1003">Cell membrane</keyword>
<name>A0A1M6CPE2_9BACT</name>
<dbReference type="PANTHER" id="PTHR30086">
    <property type="entry name" value="ARGININE EXPORTER PROTEIN ARGO"/>
    <property type="match status" value="1"/>
</dbReference>
<feature type="transmembrane region" description="Helical" evidence="6">
    <location>
        <begin position="72"/>
        <end position="92"/>
    </location>
</feature>
<gene>
    <name evidence="7" type="ORF">SAMN02745216_00289</name>
</gene>
<feature type="transmembrane region" description="Helical" evidence="6">
    <location>
        <begin position="147"/>
        <end position="173"/>
    </location>
</feature>
<comment type="subcellular location">
    <subcellularLocation>
        <location evidence="1">Cell membrane</location>
        <topology evidence="1">Multi-pass membrane protein</topology>
    </subcellularLocation>
</comment>
<evidence type="ECO:0000256" key="1">
    <source>
        <dbReference type="ARBA" id="ARBA00004651"/>
    </source>
</evidence>
<evidence type="ECO:0000256" key="6">
    <source>
        <dbReference type="SAM" id="Phobius"/>
    </source>
</evidence>
<feature type="transmembrane region" description="Helical" evidence="6">
    <location>
        <begin position="6"/>
        <end position="27"/>
    </location>
</feature>
<keyword evidence="8" id="KW-1185">Reference proteome</keyword>
<dbReference type="STRING" id="1121393.SAMN02745216_00289"/>
<sequence>MSCLEVLLPVAVIWAVAAVTPGPNFFITVHTAVAQNRRSALFVVGGIVFGTLLWALAGFFGVSLIFTTVPALYYTFKIAGGLYLIYLGFNLLRGKRKNSGAPAEKKRLSSFGCFRLGFNTNILNPKTAAFMASLFAAAVPAQASLELGGLCALTICTVSTLWYSFAALVFSLDRAREAYQRFRTRIERAAGAVFVFFGVRLAVTD</sequence>
<feature type="transmembrane region" description="Helical" evidence="6">
    <location>
        <begin position="39"/>
        <end position="66"/>
    </location>
</feature>
<evidence type="ECO:0000256" key="5">
    <source>
        <dbReference type="ARBA" id="ARBA00023136"/>
    </source>
</evidence>
<keyword evidence="5 6" id="KW-0472">Membrane</keyword>
<keyword evidence="3 6" id="KW-0812">Transmembrane</keyword>
<keyword evidence="4 6" id="KW-1133">Transmembrane helix</keyword>
<accession>A0A1M6CPE2</accession>
<dbReference type="RefSeq" id="WP_073472141.1">
    <property type="nucleotide sequence ID" value="NZ_FQZU01000001.1"/>
</dbReference>
<dbReference type="Pfam" id="PF01810">
    <property type="entry name" value="LysE"/>
    <property type="match status" value="1"/>
</dbReference>
<dbReference type="GO" id="GO:0015171">
    <property type="term" value="F:amino acid transmembrane transporter activity"/>
    <property type="evidence" value="ECO:0007669"/>
    <property type="project" value="TreeGrafter"/>
</dbReference>
<reference evidence="8" key="1">
    <citation type="submission" date="2016-11" db="EMBL/GenBank/DDBJ databases">
        <authorList>
            <person name="Varghese N."/>
            <person name="Submissions S."/>
        </authorList>
    </citation>
    <scope>NUCLEOTIDE SEQUENCE [LARGE SCALE GENOMIC DNA]</scope>
    <source>
        <strain evidence="8">DSM 16219</strain>
    </source>
</reference>
<evidence type="ECO:0000256" key="4">
    <source>
        <dbReference type="ARBA" id="ARBA00022989"/>
    </source>
</evidence>
<evidence type="ECO:0000313" key="7">
    <source>
        <dbReference type="EMBL" id="SHI62711.1"/>
    </source>
</evidence>
<proteinExistence type="predicted"/>
<dbReference type="EMBL" id="FQZU01000001">
    <property type="protein sequence ID" value="SHI62711.1"/>
    <property type="molecule type" value="Genomic_DNA"/>
</dbReference>
<evidence type="ECO:0000256" key="2">
    <source>
        <dbReference type="ARBA" id="ARBA00022475"/>
    </source>
</evidence>
<dbReference type="PANTHER" id="PTHR30086:SF19">
    <property type="entry name" value="THREONINE EFFLUX PROTEIN"/>
    <property type="match status" value="1"/>
</dbReference>
<protein>
    <submittedName>
        <fullName evidence="7">Threonine/homoserine/homoserine lactone efflux protein</fullName>
    </submittedName>
</protein>
<feature type="transmembrane region" description="Helical" evidence="6">
    <location>
        <begin position="185"/>
        <end position="203"/>
    </location>
</feature>
<dbReference type="GO" id="GO:0005886">
    <property type="term" value="C:plasma membrane"/>
    <property type="evidence" value="ECO:0007669"/>
    <property type="project" value="UniProtKB-SubCell"/>
</dbReference>
<organism evidence="7 8">
    <name type="scientific">Desulfatibacillum alkenivorans DSM 16219</name>
    <dbReference type="NCBI Taxonomy" id="1121393"/>
    <lineage>
        <taxon>Bacteria</taxon>
        <taxon>Pseudomonadati</taxon>
        <taxon>Thermodesulfobacteriota</taxon>
        <taxon>Desulfobacteria</taxon>
        <taxon>Desulfobacterales</taxon>
        <taxon>Desulfatibacillaceae</taxon>
        <taxon>Desulfatibacillum</taxon>
    </lineage>
</organism>
<feature type="transmembrane region" description="Helical" evidence="6">
    <location>
        <begin position="113"/>
        <end position="141"/>
    </location>
</feature>